<dbReference type="InterPro" id="IPR009000">
    <property type="entry name" value="Transl_B-barrel_sf"/>
</dbReference>
<dbReference type="STRING" id="560819.SAMN05428998_105127"/>
<dbReference type="RefSeq" id="WP_085122138.1">
    <property type="nucleotide sequence ID" value="NZ_FWZX01000005.1"/>
</dbReference>
<dbReference type="SUPFAM" id="SSF55186">
    <property type="entry name" value="ThrRS/AlaRS common domain"/>
    <property type="match status" value="1"/>
</dbReference>
<dbReference type="PROSITE" id="PS50860">
    <property type="entry name" value="AA_TRNA_LIGASE_II_ALA"/>
    <property type="match status" value="1"/>
</dbReference>
<protein>
    <submittedName>
        <fullName evidence="6">Ala-tRNA(Pro) hydrolase</fullName>
    </submittedName>
</protein>
<feature type="domain" description="Alanyl-transfer RNA synthetases family profile" evidence="5">
    <location>
        <begin position="1"/>
        <end position="232"/>
    </location>
</feature>
<dbReference type="Pfam" id="PF07973">
    <property type="entry name" value="tRNA_SAD"/>
    <property type="match status" value="1"/>
</dbReference>
<dbReference type="GO" id="GO:0005737">
    <property type="term" value="C:cytoplasm"/>
    <property type="evidence" value="ECO:0007669"/>
    <property type="project" value="UniProtKB-SubCell"/>
</dbReference>
<dbReference type="PANTHER" id="PTHR43462">
    <property type="entry name" value="ALANYL-TRNA EDITING PROTEIN"/>
    <property type="match status" value="1"/>
</dbReference>
<evidence type="ECO:0000256" key="2">
    <source>
        <dbReference type="ARBA" id="ARBA00004496"/>
    </source>
</evidence>
<name>A0A1Y6BJK6_9PROT</name>
<dbReference type="Proteomes" id="UP000192917">
    <property type="component" value="Unassembled WGS sequence"/>
</dbReference>
<proteinExistence type="predicted"/>
<dbReference type="Gene3D" id="2.40.30.130">
    <property type="match status" value="1"/>
</dbReference>
<evidence type="ECO:0000256" key="1">
    <source>
        <dbReference type="ARBA" id="ARBA00001947"/>
    </source>
</evidence>
<accession>A0A1Y6BJK6</accession>
<dbReference type="GO" id="GO:0005524">
    <property type="term" value="F:ATP binding"/>
    <property type="evidence" value="ECO:0007669"/>
    <property type="project" value="InterPro"/>
</dbReference>
<dbReference type="InterPro" id="IPR018163">
    <property type="entry name" value="Thr/Ala-tRNA-synth_IIc_edit"/>
</dbReference>
<evidence type="ECO:0000313" key="6">
    <source>
        <dbReference type="EMBL" id="SMF13017.1"/>
    </source>
</evidence>
<dbReference type="GO" id="GO:0004813">
    <property type="term" value="F:alanine-tRNA ligase activity"/>
    <property type="evidence" value="ECO:0007669"/>
    <property type="project" value="InterPro"/>
</dbReference>
<gene>
    <name evidence="6" type="ORF">SAMN05428998_105127</name>
</gene>
<reference evidence="6 7" key="1">
    <citation type="submission" date="2017-04" db="EMBL/GenBank/DDBJ databases">
        <authorList>
            <person name="Afonso C.L."/>
            <person name="Miller P.J."/>
            <person name="Scott M.A."/>
            <person name="Spackman E."/>
            <person name="Goraichik I."/>
            <person name="Dimitrov K.M."/>
            <person name="Suarez D.L."/>
            <person name="Swayne D.E."/>
        </authorList>
    </citation>
    <scope>NUCLEOTIDE SEQUENCE [LARGE SCALE GENOMIC DNA]</scope>
    <source>
        <strain evidence="6 7">USBA 355</strain>
    </source>
</reference>
<dbReference type="InterPro" id="IPR018165">
    <property type="entry name" value="Ala-tRNA-synth_IIc_core"/>
</dbReference>
<dbReference type="SMART" id="SM00863">
    <property type="entry name" value="tRNA_SAD"/>
    <property type="match status" value="1"/>
</dbReference>
<dbReference type="PANTHER" id="PTHR43462:SF1">
    <property type="entry name" value="ALANYL-TRNA EDITING PROTEIN AARSD1"/>
    <property type="match status" value="1"/>
</dbReference>
<evidence type="ECO:0000256" key="4">
    <source>
        <dbReference type="ARBA" id="ARBA00022833"/>
    </source>
</evidence>
<comment type="cofactor">
    <cofactor evidence="1">
        <name>Zn(2+)</name>
        <dbReference type="ChEBI" id="CHEBI:29105"/>
    </cofactor>
</comment>
<dbReference type="GO" id="GO:0046872">
    <property type="term" value="F:metal ion binding"/>
    <property type="evidence" value="ECO:0007669"/>
    <property type="project" value="UniProtKB-KW"/>
</dbReference>
<comment type="subcellular location">
    <subcellularLocation>
        <location evidence="2">Cytoplasm</location>
    </subcellularLocation>
</comment>
<keyword evidence="4" id="KW-0862">Zinc</keyword>
<dbReference type="GO" id="GO:0002161">
    <property type="term" value="F:aminoacyl-tRNA deacylase activity"/>
    <property type="evidence" value="ECO:0007669"/>
    <property type="project" value="UniProtKB-ARBA"/>
</dbReference>
<sequence>MAHYFCHAHPETLILETTVEDARPGRVALAETPFYPGGGGQPADLGVLRHAGGQVAVVGFEQAEGRSWHLLAEELELAGTLEAVVDAGFRSTMRQLHTDTHILNALVYQAFDGALVTGVQMYADGTARMDFDIPGADSERLRALEAPINEVIGQDLPVGFDYVDVETAQARHGLIRSRSVAPPPTPDGLIRIVEIAGLDRQACGGTHLASTGGSLPVRILKIDNKGRHNRRVRIGLLGHPGVPG</sequence>
<dbReference type="EMBL" id="FWZX01000005">
    <property type="protein sequence ID" value="SMF13017.1"/>
    <property type="molecule type" value="Genomic_DNA"/>
</dbReference>
<evidence type="ECO:0000256" key="3">
    <source>
        <dbReference type="ARBA" id="ARBA00022723"/>
    </source>
</evidence>
<dbReference type="GO" id="GO:0003676">
    <property type="term" value="F:nucleic acid binding"/>
    <property type="evidence" value="ECO:0007669"/>
    <property type="project" value="InterPro"/>
</dbReference>
<dbReference type="GO" id="GO:0006419">
    <property type="term" value="P:alanyl-tRNA aminoacylation"/>
    <property type="evidence" value="ECO:0007669"/>
    <property type="project" value="InterPro"/>
</dbReference>
<dbReference type="Gene3D" id="3.30.980.10">
    <property type="entry name" value="Threonyl-trna Synthetase, Chain A, domain 2"/>
    <property type="match status" value="1"/>
</dbReference>
<dbReference type="AlphaFoldDB" id="A0A1Y6BJK6"/>
<keyword evidence="7" id="KW-1185">Reference proteome</keyword>
<dbReference type="InterPro" id="IPR012947">
    <property type="entry name" value="tRNA_SAD"/>
</dbReference>
<evidence type="ECO:0000313" key="7">
    <source>
        <dbReference type="Proteomes" id="UP000192917"/>
    </source>
</evidence>
<dbReference type="InterPro" id="IPR051335">
    <property type="entry name" value="Alanyl-tRNA_Editing_Enzymes"/>
</dbReference>
<dbReference type="SUPFAM" id="SSF50447">
    <property type="entry name" value="Translation proteins"/>
    <property type="match status" value="1"/>
</dbReference>
<keyword evidence="6" id="KW-0378">Hydrolase</keyword>
<evidence type="ECO:0000259" key="5">
    <source>
        <dbReference type="PROSITE" id="PS50860"/>
    </source>
</evidence>
<keyword evidence="3" id="KW-0479">Metal-binding</keyword>
<organism evidence="6 7">
    <name type="scientific">Tistlia consotensis USBA 355</name>
    <dbReference type="NCBI Taxonomy" id="560819"/>
    <lineage>
        <taxon>Bacteria</taxon>
        <taxon>Pseudomonadati</taxon>
        <taxon>Pseudomonadota</taxon>
        <taxon>Alphaproteobacteria</taxon>
        <taxon>Rhodospirillales</taxon>
        <taxon>Rhodovibrionaceae</taxon>
        <taxon>Tistlia</taxon>
    </lineage>
</organism>